<dbReference type="SUPFAM" id="SSF54285">
    <property type="entry name" value="MoaD/ThiS"/>
    <property type="match status" value="1"/>
</dbReference>
<dbReference type="STRING" id="643562.Daes_2445"/>
<dbReference type="KEGG" id="das:Daes_2445"/>
<dbReference type="Proteomes" id="UP000002191">
    <property type="component" value="Chromosome"/>
</dbReference>
<sequence length="65" mass="7111">MITVTLEPDNEVVELHGVKTVLAVLNRFKLRPTMAIVARSGELLTPDRRLNPGDAIMVRKVTSAG</sequence>
<evidence type="ECO:0000313" key="1">
    <source>
        <dbReference type="EMBL" id="ADU63450.1"/>
    </source>
</evidence>
<dbReference type="EMBL" id="CP002431">
    <property type="protein sequence ID" value="ADU63450.1"/>
    <property type="molecule type" value="Genomic_DNA"/>
</dbReference>
<gene>
    <name evidence="1" type="ordered locus">Daes_2445</name>
</gene>
<reference evidence="2" key="1">
    <citation type="submission" date="2010-12" db="EMBL/GenBank/DDBJ databases">
        <title>Complete sequence of Desulfovibrio aespoeensis Aspo-2.</title>
        <authorList>
            <consortium name="US DOE Joint Genome Institute"/>
            <person name="Lucas S."/>
            <person name="Copeland A."/>
            <person name="Lapidus A."/>
            <person name="Cheng J.-F."/>
            <person name="Goodwin L."/>
            <person name="Pitluck S."/>
            <person name="Chertkov O."/>
            <person name="Misra M."/>
            <person name="Detter J.C."/>
            <person name="Han C."/>
            <person name="Tapia R."/>
            <person name="Land M."/>
            <person name="Hauser L."/>
            <person name="Kyrpides N."/>
            <person name="Ivanova N."/>
            <person name="Ovchinnikova G."/>
            <person name="Pedersen K."/>
            <person name="Jagevall S."/>
            <person name="Hazen T."/>
            <person name="Woyke T."/>
        </authorList>
    </citation>
    <scope>NUCLEOTIDE SEQUENCE [LARGE SCALE GENOMIC DNA]</scope>
    <source>
        <strain evidence="2">ATCC 700646 / DSM 10631 / Aspo-2</strain>
    </source>
</reference>
<dbReference type="OrthoDB" id="5460212at2"/>
<protein>
    <recommendedName>
        <fullName evidence="3">Thiamine biosynthesis protein ThiS</fullName>
    </recommendedName>
</protein>
<dbReference type="eggNOG" id="COG2104">
    <property type="taxonomic scope" value="Bacteria"/>
</dbReference>
<evidence type="ECO:0008006" key="3">
    <source>
        <dbReference type="Google" id="ProtNLM"/>
    </source>
</evidence>
<dbReference type="HOGENOM" id="CLU_114601_9_0_7"/>
<reference evidence="1 2" key="2">
    <citation type="journal article" date="2014" name="Genome Announc.">
        <title>Complete Genome Sequence of the Subsurface, Mesophilic Sulfate-Reducing Bacterium Desulfovibrio aespoeensis Aspo-2.</title>
        <authorList>
            <person name="Pedersen K."/>
            <person name="Bengtsson A."/>
            <person name="Edlund J."/>
            <person name="Rabe L."/>
            <person name="Hazen T."/>
            <person name="Chakraborty R."/>
            <person name="Goodwin L."/>
            <person name="Shapiro N."/>
        </authorList>
    </citation>
    <scope>NUCLEOTIDE SEQUENCE [LARGE SCALE GENOMIC DNA]</scope>
    <source>
        <strain evidence="2">ATCC 700646 / DSM 10631 / Aspo-2</strain>
    </source>
</reference>
<proteinExistence type="predicted"/>
<name>E6VUE3_PSEA9</name>
<organism evidence="1 2">
    <name type="scientific">Pseudodesulfovibrio aespoeensis (strain ATCC 700646 / DSM 10631 / Aspo-2)</name>
    <name type="common">Desulfovibrio aespoeensis</name>
    <dbReference type="NCBI Taxonomy" id="643562"/>
    <lineage>
        <taxon>Bacteria</taxon>
        <taxon>Pseudomonadati</taxon>
        <taxon>Thermodesulfobacteriota</taxon>
        <taxon>Desulfovibrionia</taxon>
        <taxon>Desulfovibrionales</taxon>
        <taxon>Desulfovibrionaceae</taxon>
    </lineage>
</organism>
<dbReference type="InterPro" id="IPR012675">
    <property type="entry name" value="Beta-grasp_dom_sf"/>
</dbReference>
<dbReference type="InterPro" id="IPR016155">
    <property type="entry name" value="Mopterin_synth/thiamin_S_b"/>
</dbReference>
<dbReference type="AlphaFoldDB" id="E6VUE3"/>
<keyword evidence="2" id="KW-1185">Reference proteome</keyword>
<evidence type="ECO:0000313" key="2">
    <source>
        <dbReference type="Proteomes" id="UP000002191"/>
    </source>
</evidence>
<accession>E6VUE3</accession>
<dbReference type="Gene3D" id="3.10.20.30">
    <property type="match status" value="1"/>
</dbReference>
<dbReference type="RefSeq" id="WP_013515362.1">
    <property type="nucleotide sequence ID" value="NC_014844.1"/>
</dbReference>